<dbReference type="NCBIfam" id="TIGR02481">
    <property type="entry name" value="hemeryth_dom"/>
    <property type="match status" value="1"/>
</dbReference>
<reference evidence="5 6" key="1">
    <citation type="submission" date="2016-02" db="EMBL/GenBank/DDBJ databases">
        <title>Genome sequence of Clostridium tepidiprofundi DSM 19306.</title>
        <authorList>
            <person name="Poehlein A."/>
            <person name="Daniel R."/>
        </authorList>
    </citation>
    <scope>NUCLEOTIDE SEQUENCE [LARGE SCALE GENOMIC DNA]</scope>
    <source>
        <strain evidence="5 6">DSM 19306</strain>
    </source>
</reference>
<dbReference type="InterPro" id="IPR012827">
    <property type="entry name" value="Hemerythrin_metal-bd"/>
</dbReference>
<evidence type="ECO:0000256" key="2">
    <source>
        <dbReference type="ARBA" id="ARBA00022723"/>
    </source>
</evidence>
<dbReference type="InterPro" id="IPR012312">
    <property type="entry name" value="Hemerythrin-like"/>
</dbReference>
<dbReference type="OrthoDB" id="9797092at2"/>
<comment type="similarity">
    <text evidence="1">Belongs to the hemerythrin family.</text>
</comment>
<dbReference type="PANTHER" id="PTHR37164">
    <property type="entry name" value="BACTERIOHEMERYTHRIN"/>
    <property type="match status" value="1"/>
</dbReference>
<evidence type="ECO:0000256" key="1">
    <source>
        <dbReference type="ARBA" id="ARBA00010587"/>
    </source>
</evidence>
<name>A0A151B244_9CLOT</name>
<dbReference type="Pfam" id="PF01814">
    <property type="entry name" value="Hemerythrin"/>
    <property type="match status" value="1"/>
</dbReference>
<comment type="caution">
    <text evidence="5">The sequence shown here is derived from an EMBL/GenBank/DDBJ whole genome shotgun (WGS) entry which is preliminary data.</text>
</comment>
<dbReference type="Proteomes" id="UP000075531">
    <property type="component" value="Unassembled WGS sequence"/>
</dbReference>
<sequence>MIKWKDDYKIGVEEIDEQHKKLFEITNRAYELLEDKFCIDKYSKIVDILEELKDYTVYHFKTEEEYMLGIGYKRFLSQKVEHDEFVKKLSDIDFDKIDEDQNKYILGILDFAVNWIADHILTKDKLITSKK</sequence>
<organism evidence="5 6">
    <name type="scientific">Clostridium tepidiprofundi DSM 19306</name>
    <dbReference type="NCBI Taxonomy" id="1121338"/>
    <lineage>
        <taxon>Bacteria</taxon>
        <taxon>Bacillati</taxon>
        <taxon>Bacillota</taxon>
        <taxon>Clostridia</taxon>
        <taxon>Eubacteriales</taxon>
        <taxon>Clostridiaceae</taxon>
        <taxon>Clostridium</taxon>
    </lineage>
</organism>
<dbReference type="InterPro" id="IPR035938">
    <property type="entry name" value="Hemerythrin-like_sf"/>
</dbReference>
<dbReference type="PANTHER" id="PTHR37164:SF1">
    <property type="entry name" value="BACTERIOHEMERYTHRIN"/>
    <property type="match status" value="1"/>
</dbReference>
<dbReference type="AlphaFoldDB" id="A0A151B244"/>
<proteinExistence type="inferred from homology"/>
<dbReference type="EMBL" id="LTBA01000029">
    <property type="protein sequence ID" value="KYH33999.1"/>
    <property type="molecule type" value="Genomic_DNA"/>
</dbReference>
<dbReference type="SUPFAM" id="SSF47188">
    <property type="entry name" value="Hemerythrin-like"/>
    <property type="match status" value="1"/>
</dbReference>
<evidence type="ECO:0000259" key="4">
    <source>
        <dbReference type="Pfam" id="PF01814"/>
    </source>
</evidence>
<dbReference type="NCBIfam" id="NF033749">
    <property type="entry name" value="bact_hemeryth"/>
    <property type="match status" value="1"/>
</dbReference>
<dbReference type="STRING" id="1121338.CLTEP_20510"/>
<protein>
    <submittedName>
        <fullName evidence="5">Bacteriohemerythrin</fullName>
    </submittedName>
</protein>
<keyword evidence="3" id="KW-0408">Iron</keyword>
<keyword evidence="6" id="KW-1185">Reference proteome</keyword>
<dbReference type="Gene3D" id="1.20.120.50">
    <property type="entry name" value="Hemerythrin-like"/>
    <property type="match status" value="1"/>
</dbReference>
<dbReference type="CDD" id="cd12107">
    <property type="entry name" value="Hemerythrin"/>
    <property type="match status" value="1"/>
</dbReference>
<evidence type="ECO:0000313" key="6">
    <source>
        <dbReference type="Proteomes" id="UP000075531"/>
    </source>
</evidence>
<evidence type="ECO:0000256" key="3">
    <source>
        <dbReference type="ARBA" id="ARBA00023004"/>
    </source>
</evidence>
<dbReference type="InterPro" id="IPR050669">
    <property type="entry name" value="Hemerythrin"/>
</dbReference>
<accession>A0A151B244</accession>
<feature type="domain" description="Hemerythrin-like" evidence="4">
    <location>
        <begin position="11"/>
        <end position="127"/>
    </location>
</feature>
<dbReference type="GO" id="GO:0046872">
    <property type="term" value="F:metal ion binding"/>
    <property type="evidence" value="ECO:0007669"/>
    <property type="project" value="UniProtKB-KW"/>
</dbReference>
<evidence type="ECO:0000313" key="5">
    <source>
        <dbReference type="EMBL" id="KYH33999.1"/>
    </source>
</evidence>
<dbReference type="PATRIC" id="fig|1121338.3.peg.2138"/>
<dbReference type="RefSeq" id="WP_066826404.1">
    <property type="nucleotide sequence ID" value="NZ_LTBA01000029.1"/>
</dbReference>
<gene>
    <name evidence="5" type="ORF">CLTEP_20510</name>
</gene>
<keyword evidence="2" id="KW-0479">Metal-binding</keyword>